<evidence type="ECO:0000313" key="2">
    <source>
        <dbReference type="EMBL" id="OGE33194.1"/>
    </source>
</evidence>
<evidence type="ECO:0000259" key="1">
    <source>
        <dbReference type="Pfam" id="PF13188"/>
    </source>
</evidence>
<dbReference type="Gene3D" id="3.30.450.20">
    <property type="entry name" value="PAS domain"/>
    <property type="match status" value="1"/>
</dbReference>
<dbReference type="SUPFAM" id="SSF55785">
    <property type="entry name" value="PYP-like sensor domain (PAS domain)"/>
    <property type="match status" value="1"/>
</dbReference>
<dbReference type="InterPro" id="IPR035965">
    <property type="entry name" value="PAS-like_dom_sf"/>
</dbReference>
<gene>
    <name evidence="2" type="ORF">A3C59_03700</name>
</gene>
<accession>A0A1F5JX62</accession>
<dbReference type="InterPro" id="IPR000014">
    <property type="entry name" value="PAS"/>
</dbReference>
<dbReference type="CDD" id="cd00130">
    <property type="entry name" value="PAS"/>
    <property type="match status" value="1"/>
</dbReference>
<dbReference type="EMBL" id="MFCV01000013">
    <property type="protein sequence ID" value="OGE33194.1"/>
    <property type="molecule type" value="Genomic_DNA"/>
</dbReference>
<dbReference type="Proteomes" id="UP000176902">
    <property type="component" value="Unassembled WGS sequence"/>
</dbReference>
<feature type="domain" description="PAS" evidence="1">
    <location>
        <begin position="24"/>
        <end position="82"/>
    </location>
</feature>
<dbReference type="Pfam" id="PF13188">
    <property type="entry name" value="PAS_8"/>
    <property type="match status" value="1"/>
</dbReference>
<sequence>MKAGQVQSDNDISQKMWETTWTYIKTVVDTAREPFLILDANLRVITANEAFYDTFKVLSNETEKQLIYDLGDGQWNIPKLKELLEEILPKQTFFKNFEVEHDFPNIGKKIMLLNARRIYQQDAKPIIVLSPMILMAMEDVTEKRNIEIKLAEHAKNLEVLVARRTAELEERVKELERVNKIMVGRELKMIELKKEIERLKKSR</sequence>
<reference evidence="2 3" key="1">
    <citation type="journal article" date="2016" name="Nat. Commun.">
        <title>Thousands of microbial genomes shed light on interconnected biogeochemical processes in an aquifer system.</title>
        <authorList>
            <person name="Anantharaman K."/>
            <person name="Brown C.T."/>
            <person name="Hug L.A."/>
            <person name="Sharon I."/>
            <person name="Castelle C.J."/>
            <person name="Probst A.J."/>
            <person name="Thomas B.C."/>
            <person name="Singh A."/>
            <person name="Wilkins M.J."/>
            <person name="Karaoz U."/>
            <person name="Brodie E.L."/>
            <person name="Williams K.H."/>
            <person name="Hubbard S.S."/>
            <person name="Banfield J.F."/>
        </authorList>
    </citation>
    <scope>NUCLEOTIDE SEQUENCE [LARGE SCALE GENOMIC DNA]</scope>
</reference>
<proteinExistence type="predicted"/>
<dbReference type="STRING" id="1797768.A3C59_03700"/>
<organism evidence="2 3">
    <name type="scientific">Candidatus Daviesbacteria bacterium RIFCSPHIGHO2_02_FULL_36_13</name>
    <dbReference type="NCBI Taxonomy" id="1797768"/>
    <lineage>
        <taxon>Bacteria</taxon>
        <taxon>Candidatus Daviesiibacteriota</taxon>
    </lineage>
</organism>
<name>A0A1F5JX62_9BACT</name>
<protein>
    <recommendedName>
        <fullName evidence="1">PAS domain-containing protein</fullName>
    </recommendedName>
</protein>
<evidence type="ECO:0000313" key="3">
    <source>
        <dbReference type="Proteomes" id="UP000176902"/>
    </source>
</evidence>
<dbReference type="AlphaFoldDB" id="A0A1F5JX62"/>
<comment type="caution">
    <text evidence="2">The sequence shown here is derived from an EMBL/GenBank/DDBJ whole genome shotgun (WGS) entry which is preliminary data.</text>
</comment>